<dbReference type="InterPro" id="IPR002402">
    <property type="entry name" value="Cyt_P450_E_grp-II"/>
</dbReference>
<dbReference type="OMA" id="QLMCECA"/>
<keyword evidence="13" id="KW-1133">Transmembrane helix</keyword>
<comment type="cofactor">
    <cofactor evidence="1">
        <name>heme</name>
        <dbReference type="ChEBI" id="CHEBI:30413"/>
    </cofactor>
</comment>
<dbReference type="GO" id="GO:0005506">
    <property type="term" value="F:iron ion binding"/>
    <property type="evidence" value="ECO:0007669"/>
    <property type="project" value="InterPro"/>
</dbReference>
<dbReference type="PANTHER" id="PTHR24292">
    <property type="entry name" value="CYTOCHROME P450"/>
    <property type="match status" value="1"/>
</dbReference>
<evidence type="ECO:0000256" key="4">
    <source>
        <dbReference type="ARBA" id="ARBA00010617"/>
    </source>
</evidence>
<evidence type="ECO:0000313" key="14">
    <source>
        <dbReference type="EMBL" id="EFN75441.1"/>
    </source>
</evidence>
<evidence type="ECO:0000256" key="12">
    <source>
        <dbReference type="ARBA" id="ARBA00023136"/>
    </source>
</evidence>
<dbReference type="Proteomes" id="UP000008237">
    <property type="component" value="Unassembled WGS sequence"/>
</dbReference>
<keyword evidence="10" id="KW-0408">Iron</keyword>
<keyword evidence="6" id="KW-0479">Metal-binding</keyword>
<evidence type="ECO:0000256" key="7">
    <source>
        <dbReference type="ARBA" id="ARBA00022824"/>
    </source>
</evidence>
<dbReference type="Gene3D" id="1.10.630.10">
    <property type="entry name" value="Cytochrome P450"/>
    <property type="match status" value="1"/>
</dbReference>
<evidence type="ECO:0000256" key="8">
    <source>
        <dbReference type="ARBA" id="ARBA00022848"/>
    </source>
</evidence>
<evidence type="ECO:0000256" key="6">
    <source>
        <dbReference type="ARBA" id="ARBA00022723"/>
    </source>
</evidence>
<dbReference type="EMBL" id="GL453806">
    <property type="protein sequence ID" value="EFN75441.1"/>
    <property type="molecule type" value="Genomic_DNA"/>
</dbReference>
<keyword evidence="9" id="KW-0560">Oxidoreductase</keyword>
<evidence type="ECO:0000256" key="3">
    <source>
        <dbReference type="ARBA" id="ARBA00004406"/>
    </source>
</evidence>
<keyword evidence="8" id="KW-0492">Microsome</keyword>
<proteinExistence type="inferred from homology"/>
<evidence type="ECO:0000256" key="5">
    <source>
        <dbReference type="ARBA" id="ARBA00022617"/>
    </source>
</evidence>
<dbReference type="Pfam" id="PF00067">
    <property type="entry name" value="p450"/>
    <property type="match status" value="1"/>
</dbReference>
<dbReference type="InterPro" id="IPR050476">
    <property type="entry name" value="Insect_CytP450_Detox"/>
</dbReference>
<protein>
    <submittedName>
        <fullName evidence="14">Cytochrome P450 9e2</fullName>
    </submittedName>
</protein>
<dbReference type="InParanoid" id="E2C996"/>
<feature type="transmembrane region" description="Helical" evidence="13">
    <location>
        <begin position="6"/>
        <end position="21"/>
    </location>
</feature>
<keyword evidence="13" id="KW-0812">Transmembrane</keyword>
<dbReference type="PRINTS" id="PR00464">
    <property type="entry name" value="EP450II"/>
</dbReference>
<comment type="subcellular location">
    <subcellularLocation>
        <location evidence="3">Endoplasmic reticulum membrane</location>
        <topology evidence="3">Peripheral membrane protein</topology>
    </subcellularLocation>
    <subcellularLocation>
        <location evidence="2">Microsome membrane</location>
        <topology evidence="2">Peripheral membrane protein</topology>
    </subcellularLocation>
</comment>
<evidence type="ECO:0000313" key="15">
    <source>
        <dbReference type="Proteomes" id="UP000008237"/>
    </source>
</evidence>
<evidence type="ECO:0000256" key="9">
    <source>
        <dbReference type="ARBA" id="ARBA00023002"/>
    </source>
</evidence>
<keyword evidence="15" id="KW-1185">Reference proteome</keyword>
<dbReference type="PANTHER" id="PTHR24292:SF54">
    <property type="entry name" value="CYP9F3-RELATED"/>
    <property type="match status" value="1"/>
</dbReference>
<dbReference type="GO" id="GO:0005789">
    <property type="term" value="C:endoplasmic reticulum membrane"/>
    <property type="evidence" value="ECO:0007669"/>
    <property type="project" value="UniProtKB-SubCell"/>
</dbReference>
<evidence type="ECO:0000256" key="13">
    <source>
        <dbReference type="SAM" id="Phobius"/>
    </source>
</evidence>
<dbReference type="GO" id="GO:0020037">
    <property type="term" value="F:heme binding"/>
    <property type="evidence" value="ECO:0007669"/>
    <property type="project" value="InterPro"/>
</dbReference>
<name>E2C996_HARSA</name>
<accession>E2C996</accession>
<dbReference type="GO" id="GO:0004497">
    <property type="term" value="F:monooxygenase activity"/>
    <property type="evidence" value="ECO:0007669"/>
    <property type="project" value="UniProtKB-KW"/>
</dbReference>
<evidence type="ECO:0000256" key="2">
    <source>
        <dbReference type="ARBA" id="ARBA00004174"/>
    </source>
</evidence>
<reference evidence="14 15" key="1">
    <citation type="journal article" date="2010" name="Science">
        <title>Genomic comparison of the ants Camponotus floridanus and Harpegnathos saltator.</title>
        <authorList>
            <person name="Bonasio R."/>
            <person name="Zhang G."/>
            <person name="Ye C."/>
            <person name="Mutti N.S."/>
            <person name="Fang X."/>
            <person name="Qin N."/>
            <person name="Donahue G."/>
            <person name="Yang P."/>
            <person name="Li Q."/>
            <person name="Li C."/>
            <person name="Zhang P."/>
            <person name="Huang Z."/>
            <person name="Berger S.L."/>
            <person name="Reinberg D."/>
            <person name="Wang J."/>
            <person name="Liebig J."/>
        </authorList>
    </citation>
    <scope>NUCLEOTIDE SEQUENCE [LARGE SCALE GENOMIC DNA]</scope>
    <source>
        <strain evidence="14 15">R22 G/1</strain>
    </source>
</reference>
<keyword evidence="11" id="KW-0503">Monooxygenase</keyword>
<dbReference type="AlphaFoldDB" id="E2C996"/>
<comment type="similarity">
    <text evidence="4">Belongs to the cytochrome P450 family.</text>
</comment>
<dbReference type="InterPro" id="IPR001128">
    <property type="entry name" value="Cyt_P450"/>
</dbReference>
<dbReference type="GO" id="GO:0016705">
    <property type="term" value="F:oxidoreductase activity, acting on paired donors, with incorporation or reduction of molecular oxygen"/>
    <property type="evidence" value="ECO:0007669"/>
    <property type="project" value="InterPro"/>
</dbReference>
<gene>
    <name evidence="14" type="ORF">EAI_06877</name>
</gene>
<sequence>MEPTVLLIAVFMVCFCLYNIMKMTRFEKVNVPHERPYFFLGNMAPFFFQRMSMMENMERLYKRFPNTKYYGFYNFMTPTFIIRDPELITSVAIKNFNNFCDHNSFVNKELDPMASRNIFSLRGDRWREMRKIISPAFSSTKMKMMFQLMCECADNFSNHMVNNKVNTTVNVKEEMSKYTNDVVATCAFGINVDSFKYPNNEFYVMGRNCNRKLLTPNDRSKVEQLTSTCLMRSHAETSIFNPRHSVCKPQLASCAFALKSVA</sequence>
<keyword evidence="12 13" id="KW-0472">Membrane</keyword>
<evidence type="ECO:0000256" key="10">
    <source>
        <dbReference type="ARBA" id="ARBA00023004"/>
    </source>
</evidence>
<dbReference type="InterPro" id="IPR036396">
    <property type="entry name" value="Cyt_P450_sf"/>
</dbReference>
<keyword evidence="5" id="KW-0349">Heme</keyword>
<evidence type="ECO:0000256" key="1">
    <source>
        <dbReference type="ARBA" id="ARBA00001971"/>
    </source>
</evidence>
<evidence type="ECO:0000256" key="11">
    <source>
        <dbReference type="ARBA" id="ARBA00023033"/>
    </source>
</evidence>
<dbReference type="SUPFAM" id="SSF48264">
    <property type="entry name" value="Cytochrome P450"/>
    <property type="match status" value="1"/>
</dbReference>
<keyword evidence="7" id="KW-0256">Endoplasmic reticulum</keyword>
<organism evidence="15">
    <name type="scientific">Harpegnathos saltator</name>
    <name type="common">Jerdon's jumping ant</name>
    <dbReference type="NCBI Taxonomy" id="610380"/>
    <lineage>
        <taxon>Eukaryota</taxon>
        <taxon>Metazoa</taxon>
        <taxon>Ecdysozoa</taxon>
        <taxon>Arthropoda</taxon>
        <taxon>Hexapoda</taxon>
        <taxon>Insecta</taxon>
        <taxon>Pterygota</taxon>
        <taxon>Neoptera</taxon>
        <taxon>Endopterygota</taxon>
        <taxon>Hymenoptera</taxon>
        <taxon>Apocrita</taxon>
        <taxon>Aculeata</taxon>
        <taxon>Formicoidea</taxon>
        <taxon>Formicidae</taxon>
        <taxon>Ponerinae</taxon>
        <taxon>Ponerini</taxon>
        <taxon>Harpegnathos</taxon>
    </lineage>
</organism>
<dbReference type="OrthoDB" id="2789670at2759"/>